<reference evidence="1" key="4">
    <citation type="submission" date="2025-09" db="UniProtKB">
        <authorList>
            <consortium name="Ensembl"/>
        </authorList>
    </citation>
    <scope>IDENTIFICATION</scope>
</reference>
<dbReference type="EMBL" id="EAAA01000784">
    <property type="status" value="NOT_ANNOTATED_CDS"/>
    <property type="molecule type" value="Genomic_DNA"/>
</dbReference>
<sequence length="86" mass="10126">MFEERSQLLATDQDNMSKIIRLLSTTNQILNPLERNIKEKKIRIATTSSSYTCLRVMTQQDDPHRACIIIYTQPTLIYLYLFVLFI</sequence>
<evidence type="ECO:0000313" key="2">
    <source>
        <dbReference type="Proteomes" id="UP000008144"/>
    </source>
</evidence>
<keyword evidence="2" id="KW-1185">Reference proteome</keyword>
<dbReference type="HOGENOM" id="CLU_2497200_0_0_1"/>
<proteinExistence type="predicted"/>
<dbReference type="InParanoid" id="H2XS93"/>
<reference evidence="1" key="3">
    <citation type="submission" date="2025-08" db="UniProtKB">
        <authorList>
            <consortium name="Ensembl"/>
        </authorList>
    </citation>
    <scope>IDENTIFICATION</scope>
</reference>
<dbReference type="Ensembl" id="ENSCINT00000032988.1">
    <property type="protein sequence ID" value="ENSCINP00000032527.1"/>
    <property type="gene ID" value="ENSCING00000023217.1"/>
</dbReference>
<organism evidence="1 2">
    <name type="scientific">Ciona intestinalis</name>
    <name type="common">Transparent sea squirt</name>
    <name type="synonym">Ascidia intestinalis</name>
    <dbReference type="NCBI Taxonomy" id="7719"/>
    <lineage>
        <taxon>Eukaryota</taxon>
        <taxon>Metazoa</taxon>
        <taxon>Chordata</taxon>
        <taxon>Tunicata</taxon>
        <taxon>Ascidiacea</taxon>
        <taxon>Phlebobranchia</taxon>
        <taxon>Cionidae</taxon>
        <taxon>Ciona</taxon>
    </lineage>
</organism>
<dbReference type="Proteomes" id="UP000008144">
    <property type="component" value="Chromosome 11"/>
</dbReference>
<name>H2XS93_CIOIN</name>
<accession>H2XS93</accession>
<reference evidence="2" key="1">
    <citation type="journal article" date="2002" name="Science">
        <title>The draft genome of Ciona intestinalis: insights into chordate and vertebrate origins.</title>
        <authorList>
            <person name="Dehal P."/>
            <person name="Satou Y."/>
            <person name="Campbell R.K."/>
            <person name="Chapman J."/>
            <person name="Degnan B."/>
            <person name="De Tomaso A."/>
            <person name="Davidson B."/>
            <person name="Di Gregorio A."/>
            <person name="Gelpke M."/>
            <person name="Goodstein D.M."/>
            <person name="Harafuji N."/>
            <person name="Hastings K.E."/>
            <person name="Ho I."/>
            <person name="Hotta K."/>
            <person name="Huang W."/>
            <person name="Kawashima T."/>
            <person name="Lemaire P."/>
            <person name="Martinez D."/>
            <person name="Meinertzhagen I.A."/>
            <person name="Necula S."/>
            <person name="Nonaka M."/>
            <person name="Putnam N."/>
            <person name="Rash S."/>
            <person name="Saiga H."/>
            <person name="Satake M."/>
            <person name="Terry A."/>
            <person name="Yamada L."/>
            <person name="Wang H.G."/>
            <person name="Awazu S."/>
            <person name="Azumi K."/>
            <person name="Boore J."/>
            <person name="Branno M."/>
            <person name="Chin-Bow S."/>
            <person name="DeSantis R."/>
            <person name="Doyle S."/>
            <person name="Francino P."/>
            <person name="Keys D.N."/>
            <person name="Haga S."/>
            <person name="Hayashi H."/>
            <person name="Hino K."/>
            <person name="Imai K.S."/>
            <person name="Inaba K."/>
            <person name="Kano S."/>
            <person name="Kobayashi K."/>
            <person name="Kobayashi M."/>
            <person name="Lee B.I."/>
            <person name="Makabe K.W."/>
            <person name="Manohar C."/>
            <person name="Matassi G."/>
            <person name="Medina M."/>
            <person name="Mochizuki Y."/>
            <person name="Mount S."/>
            <person name="Morishita T."/>
            <person name="Miura S."/>
            <person name="Nakayama A."/>
            <person name="Nishizaka S."/>
            <person name="Nomoto H."/>
            <person name="Ohta F."/>
            <person name="Oishi K."/>
            <person name="Rigoutsos I."/>
            <person name="Sano M."/>
            <person name="Sasaki A."/>
            <person name="Sasakura Y."/>
            <person name="Shoguchi E."/>
            <person name="Shin-i T."/>
            <person name="Spagnuolo A."/>
            <person name="Stainier D."/>
            <person name="Suzuki M.M."/>
            <person name="Tassy O."/>
            <person name="Takatori N."/>
            <person name="Tokuoka M."/>
            <person name="Yagi K."/>
            <person name="Yoshizaki F."/>
            <person name="Wada S."/>
            <person name="Zhang C."/>
            <person name="Hyatt P.D."/>
            <person name="Larimer F."/>
            <person name="Detter C."/>
            <person name="Doggett N."/>
            <person name="Glavina T."/>
            <person name="Hawkins T."/>
            <person name="Richardson P."/>
            <person name="Lucas S."/>
            <person name="Kohara Y."/>
            <person name="Levine M."/>
            <person name="Satoh N."/>
            <person name="Rokhsar D.S."/>
        </authorList>
    </citation>
    <scope>NUCLEOTIDE SEQUENCE [LARGE SCALE GENOMIC DNA]</scope>
</reference>
<reference evidence="1" key="2">
    <citation type="journal article" date="2008" name="Genome Biol.">
        <title>Improved genome assembly and evidence-based global gene model set for the chordate Ciona intestinalis: new insight into intron and operon populations.</title>
        <authorList>
            <person name="Satou Y."/>
            <person name="Mineta K."/>
            <person name="Ogasawara M."/>
            <person name="Sasakura Y."/>
            <person name="Shoguchi E."/>
            <person name="Ueno K."/>
            <person name="Yamada L."/>
            <person name="Matsumoto J."/>
            <person name="Wasserscheid J."/>
            <person name="Dewar K."/>
            <person name="Wiley G.B."/>
            <person name="Macmil S.L."/>
            <person name="Roe B.A."/>
            <person name="Zeller R.W."/>
            <person name="Hastings K.E."/>
            <person name="Lemaire P."/>
            <person name="Lindquist E."/>
            <person name="Endo T."/>
            <person name="Hotta K."/>
            <person name="Inaba K."/>
        </authorList>
    </citation>
    <scope>NUCLEOTIDE SEQUENCE [LARGE SCALE GENOMIC DNA]</scope>
    <source>
        <strain evidence="1">wild type</strain>
    </source>
</reference>
<evidence type="ECO:0000313" key="1">
    <source>
        <dbReference type="Ensembl" id="ENSCINP00000032527.1"/>
    </source>
</evidence>
<protein>
    <submittedName>
        <fullName evidence="1">Uncharacterized protein</fullName>
    </submittedName>
</protein>
<dbReference type="AlphaFoldDB" id="H2XS93"/>